<keyword evidence="3" id="KW-1185">Reference proteome</keyword>
<accession>A0A0H2KS15</accession>
<keyword evidence="1" id="KW-0812">Transmembrane</keyword>
<sequence>MARRRAWKRDWGTTVALALVAVFPVAVQGTVRSWRMHDRGELSATGLLWMGVAGVVLVAAVSIVARSRVRRELDRAVAANPGATVALVRPVRRSTALLDQIPLKQRKRQMPCLLVVRRDEVDLWSTVDPPTFLLRVEREGLSVELVALDLFEVEELLTLRLTRGDTRLEVAVQGLVGSRSWGHRGALEGLDEVLRALGYAIRPTADAKRGRPGRVAEQPQG</sequence>
<dbReference type="PATRIC" id="fig|264251.5.peg.67"/>
<protein>
    <submittedName>
        <fullName evidence="2">Uncharacterized protein</fullName>
    </submittedName>
</protein>
<keyword evidence="1" id="KW-1133">Transmembrane helix</keyword>
<gene>
    <name evidence="2" type="ORF">FB00_00340</name>
</gene>
<evidence type="ECO:0000256" key="1">
    <source>
        <dbReference type="SAM" id="Phobius"/>
    </source>
</evidence>
<feature type="transmembrane region" description="Helical" evidence="1">
    <location>
        <begin position="44"/>
        <end position="65"/>
    </location>
</feature>
<dbReference type="Proteomes" id="UP000035265">
    <property type="component" value="Unassembled WGS sequence"/>
</dbReference>
<comment type="caution">
    <text evidence="2">The sequence shown here is derived from an EMBL/GenBank/DDBJ whole genome shotgun (WGS) entry which is preliminary data.</text>
</comment>
<organism evidence="2 3">
    <name type="scientific">Cellulosimicrobium funkei</name>
    <dbReference type="NCBI Taxonomy" id="264251"/>
    <lineage>
        <taxon>Bacteria</taxon>
        <taxon>Bacillati</taxon>
        <taxon>Actinomycetota</taxon>
        <taxon>Actinomycetes</taxon>
        <taxon>Micrococcales</taxon>
        <taxon>Promicromonosporaceae</taxon>
        <taxon>Cellulosimicrobium</taxon>
    </lineage>
</organism>
<dbReference type="STRING" id="264251.FB00_00340"/>
<evidence type="ECO:0000313" key="3">
    <source>
        <dbReference type="Proteomes" id="UP000035265"/>
    </source>
</evidence>
<keyword evidence="1" id="KW-0472">Membrane</keyword>
<evidence type="ECO:0000313" key="2">
    <source>
        <dbReference type="EMBL" id="KLN36336.1"/>
    </source>
</evidence>
<name>A0A0H2KS15_9MICO</name>
<dbReference type="AlphaFoldDB" id="A0A0H2KS15"/>
<dbReference type="EMBL" id="JNBQ01000001">
    <property type="protein sequence ID" value="KLN36336.1"/>
    <property type="molecule type" value="Genomic_DNA"/>
</dbReference>
<reference evidence="2 3" key="1">
    <citation type="submission" date="2014-05" db="EMBL/GenBank/DDBJ databases">
        <title>Cellulosimicrobium funkei U11 genome.</title>
        <authorList>
            <person name="Hu C."/>
            <person name="Gong Y."/>
            <person name="Wan W."/>
            <person name="Jiang M."/>
        </authorList>
    </citation>
    <scope>NUCLEOTIDE SEQUENCE [LARGE SCALE GENOMIC DNA]</scope>
    <source>
        <strain evidence="2 3">U11</strain>
    </source>
</reference>
<proteinExistence type="predicted"/>
<dbReference type="RefSeq" id="WP_047230880.1">
    <property type="nucleotide sequence ID" value="NZ_JNBQ01000001.1"/>
</dbReference>